<dbReference type="EMBL" id="LABZ01000144">
    <property type="protein sequence ID" value="KMO36863.1"/>
    <property type="molecule type" value="Genomic_DNA"/>
</dbReference>
<reference evidence="2 3" key="1">
    <citation type="submission" date="2015-03" db="EMBL/GenBank/DDBJ databases">
        <title>Genome sequencing of Methylobacterium tarhaniae DSM 25844.</title>
        <authorList>
            <person name="Chaudhry V."/>
            <person name="Patil P.B."/>
        </authorList>
    </citation>
    <scope>NUCLEOTIDE SEQUENCE [LARGE SCALE GENOMIC DNA]</scope>
    <source>
        <strain evidence="2 3">DSM 25844</strain>
    </source>
</reference>
<evidence type="ECO:0000256" key="1">
    <source>
        <dbReference type="SAM" id="MobiDB-lite"/>
    </source>
</evidence>
<keyword evidence="3" id="KW-1185">Reference proteome</keyword>
<accession>A0A0J6SU27</accession>
<evidence type="ECO:0000313" key="3">
    <source>
        <dbReference type="Proteomes" id="UP000036449"/>
    </source>
</evidence>
<name>A0A0J6SU27_9HYPH</name>
<feature type="region of interest" description="Disordered" evidence="1">
    <location>
        <begin position="87"/>
        <end position="113"/>
    </location>
</feature>
<sequence length="140" mass="14620">MRVEGVVLARAQAGQGAPMPDGGRIVGAPAQPTSWIGRPFVQALGDDRRMDAGAEHVLLLPRPARQVFRQAAILRVVEQVADPRLVPAPAAGGRVAPETPGSAMTAPSSSPCDRAKARKALSCPSRPWPLVACSSVETRA</sequence>
<protein>
    <submittedName>
        <fullName evidence="2">Uncharacterized protein</fullName>
    </submittedName>
</protein>
<gene>
    <name evidence="2" type="ORF">VQ03_20110</name>
</gene>
<evidence type="ECO:0000313" key="2">
    <source>
        <dbReference type="EMBL" id="KMO36863.1"/>
    </source>
</evidence>
<dbReference type="AlphaFoldDB" id="A0A0J6SU27"/>
<feature type="compositionally biased region" description="Low complexity" evidence="1">
    <location>
        <begin position="87"/>
        <end position="97"/>
    </location>
</feature>
<comment type="caution">
    <text evidence="2">The sequence shown here is derived from an EMBL/GenBank/DDBJ whole genome shotgun (WGS) entry which is preliminary data.</text>
</comment>
<organism evidence="2 3">
    <name type="scientific">Methylobacterium tarhaniae</name>
    <dbReference type="NCBI Taxonomy" id="1187852"/>
    <lineage>
        <taxon>Bacteria</taxon>
        <taxon>Pseudomonadati</taxon>
        <taxon>Pseudomonadota</taxon>
        <taxon>Alphaproteobacteria</taxon>
        <taxon>Hyphomicrobiales</taxon>
        <taxon>Methylobacteriaceae</taxon>
        <taxon>Methylobacterium</taxon>
    </lineage>
</organism>
<dbReference type="Proteomes" id="UP000036449">
    <property type="component" value="Unassembled WGS sequence"/>
</dbReference>
<proteinExistence type="predicted"/>